<protein>
    <recommendedName>
        <fullName evidence="3">F-box domain-containing protein</fullName>
    </recommendedName>
</protein>
<reference evidence="1 2" key="1">
    <citation type="journal article" date="2020" name="ISME J.">
        <title>Uncovering the hidden diversity of litter-decomposition mechanisms in mushroom-forming fungi.</title>
        <authorList>
            <person name="Floudas D."/>
            <person name="Bentzer J."/>
            <person name="Ahren D."/>
            <person name="Johansson T."/>
            <person name="Persson P."/>
            <person name="Tunlid A."/>
        </authorList>
    </citation>
    <scope>NUCLEOTIDE SEQUENCE [LARGE SCALE GENOMIC DNA]</scope>
    <source>
        <strain evidence="1 2">CBS 146.42</strain>
    </source>
</reference>
<dbReference type="InterPro" id="IPR032675">
    <property type="entry name" value="LRR_dom_sf"/>
</dbReference>
<evidence type="ECO:0000313" key="2">
    <source>
        <dbReference type="Proteomes" id="UP000559027"/>
    </source>
</evidence>
<dbReference type="OrthoDB" id="2963575at2759"/>
<name>A0A8H5LKP8_9AGAR</name>
<gene>
    <name evidence="1" type="ORF">D9756_005045</name>
</gene>
<dbReference type="AlphaFoldDB" id="A0A8H5LKP8"/>
<sequence length="501" mass="56784">MQPAAAPEDVIQSFPAPVTKPLSPGGIVSLNVPELPNELWLQICDYLPPGVVVKNMRLNRVFYESAMNIVYREIYVADAEDETQNFRLKELQKKPIALRVRYLRIAPHFLPLRDREGMPLLQESSTSNAKFLKRTMKVLHNCKNLEKLSLKMHSNLPHLITTSFCDFLNALVFKSCPGIRKLFLSMSTDQFRVLAALVSRHSTPNFTDITLSLLPLPANYPSPGPVPPASDSHLIEHLTTLLNNVAHSLTVLDITSAIHIDLSPVIQRLEGFTALRGLYFSDRTRSHPLSFCKNLIQLCTSSPTSTLFFLNLLATSIIFCKGRLHILPPEVDFDLGSLSSVFAAFGCFLNHLVISPSQSLNYVQFQQLLAGVKEFLREQGKETQLEIFELRGLKLLSAKHLDEILRTFPHLKVLVIKYERHSISPSTRERPPSQTRREWYRELKNSFRTHKFPISKLEKLELQQLYRSPGVVPRTTEKPPSVLSKYLSVSLPGVNISARYD</sequence>
<organism evidence="1 2">
    <name type="scientific">Leucocoprinus leucothites</name>
    <dbReference type="NCBI Taxonomy" id="201217"/>
    <lineage>
        <taxon>Eukaryota</taxon>
        <taxon>Fungi</taxon>
        <taxon>Dikarya</taxon>
        <taxon>Basidiomycota</taxon>
        <taxon>Agaricomycotina</taxon>
        <taxon>Agaricomycetes</taxon>
        <taxon>Agaricomycetidae</taxon>
        <taxon>Agaricales</taxon>
        <taxon>Agaricineae</taxon>
        <taxon>Agaricaceae</taxon>
        <taxon>Leucocoprinus</taxon>
    </lineage>
</organism>
<evidence type="ECO:0000313" key="1">
    <source>
        <dbReference type="EMBL" id="KAF5361055.1"/>
    </source>
</evidence>
<proteinExistence type="predicted"/>
<evidence type="ECO:0008006" key="3">
    <source>
        <dbReference type="Google" id="ProtNLM"/>
    </source>
</evidence>
<comment type="caution">
    <text evidence="1">The sequence shown here is derived from an EMBL/GenBank/DDBJ whole genome shotgun (WGS) entry which is preliminary data.</text>
</comment>
<dbReference type="Gene3D" id="3.80.10.10">
    <property type="entry name" value="Ribonuclease Inhibitor"/>
    <property type="match status" value="1"/>
</dbReference>
<keyword evidence="2" id="KW-1185">Reference proteome</keyword>
<accession>A0A8H5LKP8</accession>
<dbReference type="EMBL" id="JAACJO010000003">
    <property type="protein sequence ID" value="KAF5361055.1"/>
    <property type="molecule type" value="Genomic_DNA"/>
</dbReference>
<dbReference type="Proteomes" id="UP000559027">
    <property type="component" value="Unassembled WGS sequence"/>
</dbReference>